<evidence type="ECO:0000313" key="1">
    <source>
        <dbReference type="EMBL" id="KAF2643997.1"/>
    </source>
</evidence>
<dbReference type="Gene3D" id="3.40.50.1820">
    <property type="entry name" value="alpha/beta hydrolase"/>
    <property type="match status" value="1"/>
</dbReference>
<accession>A0A6A6S9W1</accession>
<organism evidence="1 2">
    <name type="scientific">Massarina eburnea CBS 473.64</name>
    <dbReference type="NCBI Taxonomy" id="1395130"/>
    <lineage>
        <taxon>Eukaryota</taxon>
        <taxon>Fungi</taxon>
        <taxon>Dikarya</taxon>
        <taxon>Ascomycota</taxon>
        <taxon>Pezizomycotina</taxon>
        <taxon>Dothideomycetes</taxon>
        <taxon>Pleosporomycetidae</taxon>
        <taxon>Pleosporales</taxon>
        <taxon>Massarineae</taxon>
        <taxon>Massarinaceae</taxon>
        <taxon>Massarina</taxon>
    </lineage>
</organism>
<dbReference type="PANTHER" id="PTHR31591">
    <property type="entry name" value="UPF0613 PROTEIN PB24D3.06C"/>
    <property type="match status" value="1"/>
</dbReference>
<name>A0A6A6S9W1_9PLEO</name>
<dbReference type="InterPro" id="IPR013744">
    <property type="entry name" value="SidJ"/>
</dbReference>
<dbReference type="Pfam" id="PF08538">
    <property type="entry name" value="DUF1749"/>
    <property type="match status" value="1"/>
</dbReference>
<dbReference type="Proteomes" id="UP000799753">
    <property type="component" value="Unassembled WGS sequence"/>
</dbReference>
<sequence length="337" mass="35535">MAHPGTLHQYTKKLVAFEHASPSRPSSSPPPPNTLLWIGGLTDGLLTVHYPSAIAAALPPHWRLAEVLTSSSYAGWATGSLERDAKEIGRAVEYFKDVKGGKDGGKKEEGKEAGKIILMGHSTGCQDVMEYLTGKDHDNRHPINGAILQAAVSDREAWDDMASSDPVMRTHLDALLHTATALVEEGNGAEILPSTHNPLQDSFGAPVSAYRAWSLLAKGGDDDFFSTDLGDAVLERSFGRIPAAVRVLLVWGERDEYLPKGVHGVAVLGRWAGVVAAGGAYVDEVNGGVIPGASHNLNRDPESVVQDLVGRVVRFVQGLEDADGAGVGGDVGGDGGL</sequence>
<dbReference type="InterPro" id="IPR029058">
    <property type="entry name" value="AB_hydrolase_fold"/>
</dbReference>
<proteinExistence type="predicted"/>
<dbReference type="EMBL" id="MU006779">
    <property type="protein sequence ID" value="KAF2643997.1"/>
    <property type="molecule type" value="Genomic_DNA"/>
</dbReference>
<dbReference type="SUPFAM" id="SSF53474">
    <property type="entry name" value="alpha/beta-Hydrolases"/>
    <property type="match status" value="1"/>
</dbReference>
<gene>
    <name evidence="1" type="ORF">P280DRAFT_445322</name>
</gene>
<dbReference type="OrthoDB" id="10034502at2759"/>
<reference evidence="1" key="1">
    <citation type="journal article" date="2020" name="Stud. Mycol.">
        <title>101 Dothideomycetes genomes: a test case for predicting lifestyles and emergence of pathogens.</title>
        <authorList>
            <person name="Haridas S."/>
            <person name="Albert R."/>
            <person name="Binder M."/>
            <person name="Bloem J."/>
            <person name="Labutti K."/>
            <person name="Salamov A."/>
            <person name="Andreopoulos B."/>
            <person name="Baker S."/>
            <person name="Barry K."/>
            <person name="Bills G."/>
            <person name="Bluhm B."/>
            <person name="Cannon C."/>
            <person name="Castanera R."/>
            <person name="Culley D."/>
            <person name="Daum C."/>
            <person name="Ezra D."/>
            <person name="Gonzalez J."/>
            <person name="Henrissat B."/>
            <person name="Kuo A."/>
            <person name="Liang C."/>
            <person name="Lipzen A."/>
            <person name="Lutzoni F."/>
            <person name="Magnuson J."/>
            <person name="Mondo S."/>
            <person name="Nolan M."/>
            <person name="Ohm R."/>
            <person name="Pangilinan J."/>
            <person name="Park H.-J."/>
            <person name="Ramirez L."/>
            <person name="Alfaro M."/>
            <person name="Sun H."/>
            <person name="Tritt A."/>
            <person name="Yoshinaga Y."/>
            <person name="Zwiers L.-H."/>
            <person name="Turgeon B."/>
            <person name="Goodwin S."/>
            <person name="Spatafora J."/>
            <person name="Crous P."/>
            <person name="Grigoriev I."/>
        </authorList>
    </citation>
    <scope>NUCLEOTIDE SEQUENCE</scope>
    <source>
        <strain evidence="1">CBS 473.64</strain>
    </source>
</reference>
<dbReference type="PANTHER" id="PTHR31591:SF1">
    <property type="entry name" value="UPF0613 PROTEIN PB24D3.06C"/>
    <property type="match status" value="1"/>
</dbReference>
<protein>
    <submittedName>
        <fullName evidence="1">DUF1749-domain-containing protein</fullName>
    </submittedName>
</protein>
<keyword evidence="2" id="KW-1185">Reference proteome</keyword>
<evidence type="ECO:0000313" key="2">
    <source>
        <dbReference type="Proteomes" id="UP000799753"/>
    </source>
</evidence>
<dbReference type="AlphaFoldDB" id="A0A6A6S9W1"/>